<evidence type="ECO:0000259" key="6">
    <source>
        <dbReference type="Pfam" id="PF04542"/>
    </source>
</evidence>
<dbReference type="GO" id="GO:0016987">
    <property type="term" value="F:sigma factor activity"/>
    <property type="evidence" value="ECO:0007669"/>
    <property type="project" value="UniProtKB-KW"/>
</dbReference>
<accession>A0A955KY92</accession>
<dbReference type="PANTHER" id="PTHR43133:SF8">
    <property type="entry name" value="RNA POLYMERASE SIGMA FACTOR HI_1459-RELATED"/>
    <property type="match status" value="1"/>
</dbReference>
<evidence type="ECO:0000313" key="9">
    <source>
        <dbReference type="Proteomes" id="UP000741282"/>
    </source>
</evidence>
<dbReference type="InterPro" id="IPR039425">
    <property type="entry name" value="RNA_pol_sigma-70-like"/>
</dbReference>
<organism evidence="8 9">
    <name type="scientific">Candidatus Dojkabacteria bacterium</name>
    <dbReference type="NCBI Taxonomy" id="2099670"/>
    <lineage>
        <taxon>Bacteria</taxon>
        <taxon>Candidatus Dojkabacteria</taxon>
    </lineage>
</organism>
<gene>
    <name evidence="8" type="ORF">KC685_03470</name>
</gene>
<dbReference type="PANTHER" id="PTHR43133">
    <property type="entry name" value="RNA POLYMERASE ECF-TYPE SIGMA FACTO"/>
    <property type="match status" value="1"/>
</dbReference>
<dbReference type="InterPro" id="IPR007627">
    <property type="entry name" value="RNA_pol_sigma70_r2"/>
</dbReference>
<keyword evidence="4" id="KW-0238">DNA-binding</keyword>
<dbReference type="SUPFAM" id="SSF88659">
    <property type="entry name" value="Sigma3 and sigma4 domains of RNA polymerase sigma factors"/>
    <property type="match status" value="1"/>
</dbReference>
<evidence type="ECO:0000313" key="8">
    <source>
        <dbReference type="EMBL" id="MCA9376951.1"/>
    </source>
</evidence>
<keyword evidence="2" id="KW-0805">Transcription regulation</keyword>
<dbReference type="InterPro" id="IPR013324">
    <property type="entry name" value="RNA_pol_sigma_r3/r4-like"/>
</dbReference>
<protein>
    <submittedName>
        <fullName evidence="8">RNA polymerase sigma factor</fullName>
    </submittedName>
</protein>
<feature type="domain" description="RNA polymerase sigma-70 region 2" evidence="6">
    <location>
        <begin position="16"/>
        <end position="84"/>
    </location>
</feature>
<reference evidence="8" key="2">
    <citation type="journal article" date="2021" name="Microbiome">
        <title>Successional dynamics and alternative stable states in a saline activated sludge microbial community over 9 years.</title>
        <authorList>
            <person name="Wang Y."/>
            <person name="Ye J."/>
            <person name="Ju F."/>
            <person name="Liu L."/>
            <person name="Boyd J.A."/>
            <person name="Deng Y."/>
            <person name="Parks D.H."/>
            <person name="Jiang X."/>
            <person name="Yin X."/>
            <person name="Woodcroft B.J."/>
            <person name="Tyson G.W."/>
            <person name="Hugenholtz P."/>
            <person name="Polz M.F."/>
            <person name="Zhang T."/>
        </authorList>
    </citation>
    <scope>NUCLEOTIDE SEQUENCE</scope>
    <source>
        <strain evidence="8">HKST-UBA17</strain>
    </source>
</reference>
<dbReference type="SUPFAM" id="SSF88946">
    <property type="entry name" value="Sigma2 domain of RNA polymerase sigma factors"/>
    <property type="match status" value="1"/>
</dbReference>
<comment type="caution">
    <text evidence="8">The sequence shown here is derived from an EMBL/GenBank/DDBJ whole genome shotgun (WGS) entry which is preliminary data.</text>
</comment>
<dbReference type="InterPro" id="IPR014284">
    <property type="entry name" value="RNA_pol_sigma-70_dom"/>
</dbReference>
<evidence type="ECO:0000256" key="5">
    <source>
        <dbReference type="ARBA" id="ARBA00023163"/>
    </source>
</evidence>
<dbReference type="GO" id="GO:0006352">
    <property type="term" value="P:DNA-templated transcription initiation"/>
    <property type="evidence" value="ECO:0007669"/>
    <property type="project" value="InterPro"/>
</dbReference>
<evidence type="ECO:0000256" key="1">
    <source>
        <dbReference type="ARBA" id="ARBA00010641"/>
    </source>
</evidence>
<evidence type="ECO:0000259" key="7">
    <source>
        <dbReference type="Pfam" id="PF08281"/>
    </source>
</evidence>
<name>A0A955KY92_9BACT</name>
<dbReference type="AlphaFoldDB" id="A0A955KY92"/>
<proteinExistence type="inferred from homology"/>
<dbReference type="InterPro" id="IPR013325">
    <property type="entry name" value="RNA_pol_sigma_r2"/>
</dbReference>
<feature type="domain" description="RNA polymerase sigma factor 70 region 4 type 2" evidence="7">
    <location>
        <begin position="108"/>
        <end position="158"/>
    </location>
</feature>
<evidence type="ECO:0000256" key="2">
    <source>
        <dbReference type="ARBA" id="ARBA00023015"/>
    </source>
</evidence>
<dbReference type="InterPro" id="IPR036388">
    <property type="entry name" value="WH-like_DNA-bd_sf"/>
</dbReference>
<sequence length="166" mass="19949">MKITQPITIKKLKEIYDEYFDELFGFVYVRNGFRREDAEETIHDLFVRFWENRERFDPDKGSLRTWLYAILKNLLYDSYRKSGRSPKHTSLEDLDLSLIEDHDEMIDLTSALNQLSVDDKELLTLFYINEWSIEEISELLNKEKGAVKVSLHRARKRLREIYEKAH</sequence>
<dbReference type="Proteomes" id="UP000741282">
    <property type="component" value="Unassembled WGS sequence"/>
</dbReference>
<evidence type="ECO:0000256" key="3">
    <source>
        <dbReference type="ARBA" id="ARBA00023082"/>
    </source>
</evidence>
<dbReference type="InterPro" id="IPR013249">
    <property type="entry name" value="RNA_pol_sigma70_r4_t2"/>
</dbReference>
<keyword evidence="5" id="KW-0804">Transcription</keyword>
<dbReference type="Pfam" id="PF04542">
    <property type="entry name" value="Sigma70_r2"/>
    <property type="match status" value="1"/>
</dbReference>
<dbReference type="NCBIfam" id="TIGR02937">
    <property type="entry name" value="sigma70-ECF"/>
    <property type="match status" value="1"/>
</dbReference>
<dbReference type="Gene3D" id="1.10.1740.10">
    <property type="match status" value="1"/>
</dbReference>
<reference evidence="8" key="1">
    <citation type="submission" date="2020-04" db="EMBL/GenBank/DDBJ databases">
        <authorList>
            <person name="Zhang T."/>
        </authorList>
    </citation>
    <scope>NUCLEOTIDE SEQUENCE</scope>
    <source>
        <strain evidence="8">HKST-UBA17</strain>
    </source>
</reference>
<dbReference type="Pfam" id="PF08281">
    <property type="entry name" value="Sigma70_r4_2"/>
    <property type="match status" value="1"/>
</dbReference>
<dbReference type="CDD" id="cd06171">
    <property type="entry name" value="Sigma70_r4"/>
    <property type="match status" value="1"/>
</dbReference>
<keyword evidence="3" id="KW-0731">Sigma factor</keyword>
<dbReference type="GO" id="GO:0003677">
    <property type="term" value="F:DNA binding"/>
    <property type="evidence" value="ECO:0007669"/>
    <property type="project" value="UniProtKB-KW"/>
</dbReference>
<dbReference type="EMBL" id="JAGQLN010000012">
    <property type="protein sequence ID" value="MCA9376951.1"/>
    <property type="molecule type" value="Genomic_DNA"/>
</dbReference>
<dbReference type="Gene3D" id="1.10.10.10">
    <property type="entry name" value="Winged helix-like DNA-binding domain superfamily/Winged helix DNA-binding domain"/>
    <property type="match status" value="1"/>
</dbReference>
<comment type="similarity">
    <text evidence="1">Belongs to the sigma-70 factor family. ECF subfamily.</text>
</comment>
<evidence type="ECO:0000256" key="4">
    <source>
        <dbReference type="ARBA" id="ARBA00023125"/>
    </source>
</evidence>